<dbReference type="GO" id="GO:0004553">
    <property type="term" value="F:hydrolase activity, hydrolyzing O-glycosyl compounds"/>
    <property type="evidence" value="ECO:0007669"/>
    <property type="project" value="InterPro"/>
</dbReference>
<organism evidence="6 7">
    <name type="scientific">Phaeovibrio sulfidiphilus</name>
    <dbReference type="NCBI Taxonomy" id="1220600"/>
    <lineage>
        <taxon>Bacteria</taxon>
        <taxon>Pseudomonadati</taxon>
        <taxon>Pseudomonadota</taxon>
        <taxon>Alphaproteobacteria</taxon>
        <taxon>Rhodospirillales</taxon>
        <taxon>Rhodospirillaceae</taxon>
        <taxon>Phaeovibrio</taxon>
    </lineage>
</organism>
<comment type="similarity">
    <text evidence="3">Belongs to the glycosyl hydrolase 5 (cellulase A) family.</text>
</comment>
<dbReference type="GO" id="GO:0000272">
    <property type="term" value="P:polysaccharide catabolic process"/>
    <property type="evidence" value="ECO:0007669"/>
    <property type="project" value="InterPro"/>
</dbReference>
<evidence type="ECO:0000313" key="6">
    <source>
        <dbReference type="EMBL" id="MBE1236963.1"/>
    </source>
</evidence>
<dbReference type="PANTHER" id="PTHR12631:SF10">
    <property type="entry name" value="BETA-XYLOSIDASE-LIKE PROTEIN-RELATED"/>
    <property type="match status" value="1"/>
</dbReference>
<keyword evidence="7" id="KW-1185">Reference proteome</keyword>
<dbReference type="EMBL" id="JACZHT010000002">
    <property type="protein sequence ID" value="MBE1236963.1"/>
    <property type="molecule type" value="Genomic_DNA"/>
</dbReference>
<evidence type="ECO:0000256" key="1">
    <source>
        <dbReference type="ARBA" id="ARBA00022801"/>
    </source>
</evidence>
<dbReference type="Gene3D" id="3.20.20.80">
    <property type="entry name" value="Glycosidases"/>
    <property type="match status" value="1"/>
</dbReference>
<dbReference type="AlphaFoldDB" id="A0A8J7CC74"/>
<dbReference type="PANTHER" id="PTHR12631">
    <property type="entry name" value="ALPHA-L-IDURONIDASE"/>
    <property type="match status" value="1"/>
</dbReference>
<evidence type="ECO:0000256" key="2">
    <source>
        <dbReference type="ARBA" id="ARBA00023295"/>
    </source>
</evidence>
<feature type="compositionally biased region" description="Polar residues" evidence="4">
    <location>
        <begin position="420"/>
        <end position="429"/>
    </location>
</feature>
<dbReference type="RefSeq" id="WP_192533959.1">
    <property type="nucleotide sequence ID" value="NZ_JACZHT010000002.1"/>
</dbReference>
<dbReference type="SUPFAM" id="SSF51445">
    <property type="entry name" value="(Trans)glycosidases"/>
    <property type="match status" value="1"/>
</dbReference>
<accession>A0A8J7CC74</accession>
<comment type="caution">
    <text evidence="6">The sequence shown here is derived from an EMBL/GenBank/DDBJ whole genome shotgun (WGS) entry which is preliminary data.</text>
</comment>
<dbReference type="InterPro" id="IPR001547">
    <property type="entry name" value="Glyco_hydro_5"/>
</dbReference>
<evidence type="ECO:0000256" key="4">
    <source>
        <dbReference type="SAM" id="MobiDB-lite"/>
    </source>
</evidence>
<name>A0A8J7CC74_9PROT</name>
<evidence type="ECO:0000313" key="7">
    <source>
        <dbReference type="Proteomes" id="UP000631034"/>
    </source>
</evidence>
<keyword evidence="2 3" id="KW-0326">Glycosidase</keyword>
<dbReference type="Pfam" id="PF00150">
    <property type="entry name" value="Cellulase"/>
    <property type="match status" value="1"/>
</dbReference>
<dbReference type="InterPro" id="IPR017853">
    <property type="entry name" value="GH"/>
</dbReference>
<evidence type="ECO:0000259" key="5">
    <source>
        <dbReference type="Pfam" id="PF00150"/>
    </source>
</evidence>
<feature type="region of interest" description="Disordered" evidence="4">
    <location>
        <begin position="410"/>
        <end position="429"/>
    </location>
</feature>
<reference evidence="6" key="1">
    <citation type="submission" date="2020-10" db="EMBL/GenBank/DDBJ databases">
        <title>Genome sequence of the unusual species of purple photosynthetic bacteria, Phaeovibrio sulfidiphilus DSM 23193, type strain.</title>
        <authorList>
            <person name="Kyndt J.A."/>
            <person name="Meyer T.E."/>
        </authorList>
    </citation>
    <scope>NUCLEOTIDE SEQUENCE</scope>
    <source>
        <strain evidence="6">DSM 23193</strain>
    </source>
</reference>
<proteinExistence type="inferred from homology"/>
<protein>
    <submittedName>
        <fullName evidence="6">Cellulase family glycosylhydrolase</fullName>
    </submittedName>
</protein>
<sequence length="429" mass="46688">MPYLLGVNTHHGTNLGVRKLFRGGPGNGYGYVIKDTLSWFRTLGFESIRTEMVWSEAPGYILPERGTAFPSGLTPVKDLLDGLPRGTGILAVVFASNRSANEGQFPTTPEAIGRFASRAAAAARMAAAYSPSPYIELWNEWDIGGGTFPADRKNGTAASYVALTRAAIPAVRAANPNAKIVVGAFSLDKGLDWVREALDRGVLDGADALSVHVYAHCAGAQKRGAALVINNLQALGALVREKTGGQDVPILVTETGWPDTVGPCGFTVTGRIDHTAQLLLWMPKLDFIRGVWIYELKDKLQDKHTLEAVFGLLDFDYRPKPSLCGFTDAASFLRGATFVRENILPNGMIEMVYTRRGDTVSALWNPAPEGTERPPYTLGSGKKGYYICDGLRIEPGETRPILRRPLLVMPENHPWEPPSGRQQTDPAFH</sequence>
<dbReference type="Proteomes" id="UP000631034">
    <property type="component" value="Unassembled WGS sequence"/>
</dbReference>
<evidence type="ECO:0000256" key="3">
    <source>
        <dbReference type="RuleBase" id="RU361153"/>
    </source>
</evidence>
<gene>
    <name evidence="6" type="ORF">IHV25_04795</name>
</gene>
<dbReference type="InterPro" id="IPR051923">
    <property type="entry name" value="Glycosyl_Hydrolase_39"/>
</dbReference>
<keyword evidence="1 3" id="KW-0378">Hydrolase</keyword>
<feature type="domain" description="Glycoside hydrolase family 5" evidence="5">
    <location>
        <begin position="35"/>
        <end position="262"/>
    </location>
</feature>